<dbReference type="InterPro" id="IPR001959">
    <property type="entry name" value="Transposase"/>
</dbReference>
<dbReference type="Pfam" id="PF01385">
    <property type="entry name" value="OrfB_IS605"/>
    <property type="match status" value="1"/>
</dbReference>
<evidence type="ECO:0000313" key="3">
    <source>
        <dbReference type="Proteomes" id="UP000295722"/>
    </source>
</evidence>
<proteinExistence type="predicted"/>
<dbReference type="OrthoDB" id="5560528at2"/>
<gene>
    <name evidence="2" type="ORF">EYW47_31055</name>
</gene>
<sequence length="188" mass="20384">MLIRFPHAVTPALPIRTDVDRRASARKVNGSANWKKPKARVHRIHARIANARADLLHKASNTIGKDHAMITVEDLQIRNMVKSASGTVATPGCNVRAKSRLNKAILDQGWYEFRRHISADSRKTQALFACVNCGHEANAGPVGAINVLHRGDAQLSGEGLELARIACGESVQSGHSMKQEPTQVACDG</sequence>
<reference evidence="2 3" key="1">
    <citation type="submission" date="2019-03" db="EMBL/GenBank/DDBJ databases">
        <title>Paraburkholderia sp. 4M-K11, isolated from subtropical forest soil.</title>
        <authorList>
            <person name="Gao Z.-H."/>
            <person name="Qiu L.-H."/>
        </authorList>
    </citation>
    <scope>NUCLEOTIDE SEQUENCE [LARGE SCALE GENOMIC DNA]</scope>
    <source>
        <strain evidence="2 3">4M-K11</strain>
    </source>
</reference>
<accession>A0A4V2ZY88</accession>
<dbReference type="RefSeq" id="WP_133198643.1">
    <property type="nucleotide sequence ID" value="NZ_JBHUCW010000018.1"/>
</dbReference>
<comment type="caution">
    <text evidence="2">The sequence shown here is derived from an EMBL/GenBank/DDBJ whole genome shotgun (WGS) entry which is preliminary data.</text>
</comment>
<feature type="domain" description="Probable transposase IS891/IS1136/IS1341" evidence="1">
    <location>
        <begin position="20"/>
        <end position="83"/>
    </location>
</feature>
<name>A0A4V2ZY88_9BURK</name>
<evidence type="ECO:0000259" key="1">
    <source>
        <dbReference type="Pfam" id="PF01385"/>
    </source>
</evidence>
<dbReference type="Proteomes" id="UP000295722">
    <property type="component" value="Unassembled WGS sequence"/>
</dbReference>
<evidence type="ECO:0000313" key="2">
    <source>
        <dbReference type="EMBL" id="TDG19189.1"/>
    </source>
</evidence>
<organism evidence="2 3">
    <name type="scientific">Paraburkholderia silviterrae</name>
    <dbReference type="NCBI Taxonomy" id="2528715"/>
    <lineage>
        <taxon>Bacteria</taxon>
        <taxon>Pseudomonadati</taxon>
        <taxon>Pseudomonadota</taxon>
        <taxon>Betaproteobacteria</taxon>
        <taxon>Burkholderiales</taxon>
        <taxon>Burkholderiaceae</taxon>
        <taxon>Paraburkholderia</taxon>
    </lineage>
</organism>
<protein>
    <submittedName>
        <fullName evidence="2">Transposase</fullName>
    </submittedName>
</protein>
<dbReference type="AlphaFoldDB" id="A0A4V2ZY88"/>
<keyword evidence="3" id="KW-1185">Reference proteome</keyword>
<dbReference type="EMBL" id="SMRP01000023">
    <property type="protein sequence ID" value="TDG19189.1"/>
    <property type="molecule type" value="Genomic_DNA"/>
</dbReference>